<sequence length="401" mass="44375">MVNSNCDLKICDFGLARIDFPNLQWKASAMTDYVATRWYRAPEIIVGWGKYSKAVDVWSIGCILGELIVRKPLFTGGDNNEQLELICDLIGCPNANTIAQVRRAGFKEYLEELSSAGGEAAAQNKLAAYFRKRGVSGATDSAVDLLGKILRFDPEERLTAEQILMHPYFEQLYCDEDKPSGVELPMDDFDFEQSFATPETMRREIMRFLRIAVAMTYGVSVAHACTTTNEVNTDCAALTDTTINDAVSEWVDDAGTAETTYGHIRDWFTGDVTIMESLFDSKGTFDEDIGGWDTSKVTTMRYMFEGAAAFDQDISGWDTSKCTDMQVMFNRAAAFNQDISGWDTSKCTNMFYMFNEASAFSQDISPWCVQLISSEPSNFGNAGTDPIWGAGNCPTACSTGA</sequence>
<dbReference type="InterPro" id="IPR011009">
    <property type="entry name" value="Kinase-like_dom_sf"/>
</dbReference>
<evidence type="ECO:0000256" key="3">
    <source>
        <dbReference type="PROSITE-ProRule" id="PRU10141"/>
    </source>
</evidence>
<dbReference type="Pfam" id="PF03382">
    <property type="entry name" value="DUF285"/>
    <property type="match status" value="1"/>
</dbReference>
<dbReference type="InterPro" id="IPR017441">
    <property type="entry name" value="Protein_kinase_ATP_BS"/>
</dbReference>
<dbReference type="InterPro" id="IPR011889">
    <property type="entry name" value="Liste_lipo_26"/>
</dbReference>
<keyword evidence="2 3" id="KW-0067">ATP-binding</keyword>
<accession>A0ABQ6M6U9</accession>
<dbReference type="PROSITE" id="PS00107">
    <property type="entry name" value="PROTEIN_KINASE_ATP"/>
    <property type="match status" value="1"/>
</dbReference>
<reference evidence="5 6" key="1">
    <citation type="journal article" date="2023" name="Commun. Biol.">
        <title>Genome analysis of Parmales, the sister group of diatoms, reveals the evolutionary specialization of diatoms from phago-mixotrophs to photoautotrophs.</title>
        <authorList>
            <person name="Ban H."/>
            <person name="Sato S."/>
            <person name="Yoshikawa S."/>
            <person name="Yamada K."/>
            <person name="Nakamura Y."/>
            <person name="Ichinomiya M."/>
            <person name="Sato N."/>
            <person name="Blanc-Mathieu R."/>
            <person name="Endo H."/>
            <person name="Kuwata A."/>
            <person name="Ogata H."/>
        </authorList>
    </citation>
    <scope>NUCLEOTIDE SEQUENCE [LARGE SCALE GENOMIC DNA]</scope>
</reference>
<dbReference type="Gene3D" id="3.30.200.20">
    <property type="entry name" value="Phosphorylase Kinase, domain 1"/>
    <property type="match status" value="1"/>
</dbReference>
<organism evidence="5 6">
    <name type="scientific">Tetraparma gracilis</name>
    <dbReference type="NCBI Taxonomy" id="2962635"/>
    <lineage>
        <taxon>Eukaryota</taxon>
        <taxon>Sar</taxon>
        <taxon>Stramenopiles</taxon>
        <taxon>Ochrophyta</taxon>
        <taxon>Bolidophyceae</taxon>
        <taxon>Parmales</taxon>
        <taxon>Triparmaceae</taxon>
        <taxon>Tetraparma</taxon>
    </lineage>
</organism>
<dbReference type="SMART" id="SM00220">
    <property type="entry name" value="S_TKc"/>
    <property type="match status" value="1"/>
</dbReference>
<evidence type="ECO:0000313" key="5">
    <source>
        <dbReference type="EMBL" id="GMI20701.1"/>
    </source>
</evidence>
<dbReference type="InterPro" id="IPR005046">
    <property type="entry name" value="DUF285"/>
</dbReference>
<name>A0ABQ6M6U9_9STRA</name>
<dbReference type="InterPro" id="IPR000719">
    <property type="entry name" value="Prot_kinase_dom"/>
</dbReference>
<dbReference type="EMBL" id="BRYB01003792">
    <property type="protein sequence ID" value="GMI20701.1"/>
    <property type="molecule type" value="Genomic_DNA"/>
</dbReference>
<evidence type="ECO:0000313" key="6">
    <source>
        <dbReference type="Proteomes" id="UP001165060"/>
    </source>
</evidence>
<dbReference type="Gene3D" id="1.10.510.10">
    <property type="entry name" value="Transferase(Phosphotransferase) domain 1"/>
    <property type="match status" value="1"/>
</dbReference>
<dbReference type="PROSITE" id="PS50011">
    <property type="entry name" value="PROTEIN_KINASE_DOM"/>
    <property type="match status" value="1"/>
</dbReference>
<feature type="domain" description="Protein kinase" evidence="4">
    <location>
        <begin position="1"/>
        <end position="169"/>
    </location>
</feature>
<proteinExistence type="predicted"/>
<dbReference type="NCBIfam" id="TIGR02167">
    <property type="entry name" value="Liste_lipo_26"/>
    <property type="match status" value="3"/>
</dbReference>
<dbReference type="SUPFAM" id="SSF56112">
    <property type="entry name" value="Protein kinase-like (PK-like)"/>
    <property type="match status" value="1"/>
</dbReference>
<evidence type="ECO:0000259" key="4">
    <source>
        <dbReference type="PROSITE" id="PS50011"/>
    </source>
</evidence>
<evidence type="ECO:0000256" key="2">
    <source>
        <dbReference type="ARBA" id="ARBA00022840"/>
    </source>
</evidence>
<gene>
    <name evidence="5" type="ORF">TeGR_g78</name>
</gene>
<dbReference type="PANTHER" id="PTHR24055">
    <property type="entry name" value="MITOGEN-ACTIVATED PROTEIN KINASE"/>
    <property type="match status" value="1"/>
</dbReference>
<feature type="non-terminal residue" evidence="5">
    <location>
        <position position="401"/>
    </location>
</feature>
<keyword evidence="6" id="KW-1185">Reference proteome</keyword>
<dbReference type="Pfam" id="PF00069">
    <property type="entry name" value="Pkinase"/>
    <property type="match status" value="1"/>
</dbReference>
<feature type="binding site" evidence="3">
    <location>
        <position position="71"/>
    </location>
    <ligand>
        <name>ATP</name>
        <dbReference type="ChEBI" id="CHEBI:30616"/>
    </ligand>
</feature>
<protein>
    <recommendedName>
        <fullName evidence="4">Protein kinase domain-containing protein</fullName>
    </recommendedName>
</protein>
<comment type="caution">
    <text evidence="5">The sequence shown here is derived from an EMBL/GenBank/DDBJ whole genome shotgun (WGS) entry which is preliminary data.</text>
</comment>
<dbReference type="Proteomes" id="UP001165060">
    <property type="component" value="Unassembled WGS sequence"/>
</dbReference>
<dbReference type="InterPro" id="IPR050117">
    <property type="entry name" value="MAPK"/>
</dbReference>
<keyword evidence="1 3" id="KW-0547">Nucleotide-binding</keyword>
<evidence type="ECO:0000256" key="1">
    <source>
        <dbReference type="ARBA" id="ARBA00022741"/>
    </source>
</evidence>